<reference evidence="3 4" key="1">
    <citation type="submission" date="2017-06" db="EMBL/GenBank/DDBJ databases">
        <title>Genome Sequencing of the methanotroph Methylovulum psychrotolerants str. HV10-M2 isolated from a high-altitude environment.</title>
        <authorList>
            <person name="Mateos-Rivera A."/>
        </authorList>
    </citation>
    <scope>NUCLEOTIDE SEQUENCE [LARGE SCALE GENOMIC DNA]</scope>
    <source>
        <strain evidence="3 4">HV10_M2</strain>
    </source>
</reference>
<dbReference type="KEGG" id="mpsy:CEK71_04010"/>
<gene>
    <name evidence="3" type="ORF">CEK71_04010</name>
</gene>
<name>A0A1Z4BVH2_9GAMM</name>
<sequence length="289" mass="31639">MRWLLLYLCCLAMPGHAADAVRDCLSAVPPQSDKPVDLTLACPALVQPWQALVVAQADSHSVQAGQLQFWAKAEQPVRTTALNLSGLDGVLAGIFDPSAEEVRKQWWTRFLQWLDSLKGKDYDTQFQWFSGLLNGMTLSDETLAHLFYGLMALLVLVTLGLVSHELWLAEVFARWSGRRKSGQQADRVLVTASAPSVFSGELSPPQQIAALLAQVVEALAVREAIPRDATLTYRQLLRHLKPTRGLNPAAFTALVATAEPIVFGQQAADAQILAAYRRDAEALLAQQVS</sequence>
<dbReference type="EMBL" id="CP022129">
    <property type="protein sequence ID" value="ASF45295.1"/>
    <property type="molecule type" value="Genomic_DNA"/>
</dbReference>
<protein>
    <recommendedName>
        <fullName evidence="5">DUF4129 domain-containing protein</fullName>
    </recommendedName>
</protein>
<dbReference type="AlphaFoldDB" id="A0A1Z4BVH2"/>
<proteinExistence type="predicted"/>
<keyword evidence="1" id="KW-0472">Membrane</keyword>
<feature type="transmembrane region" description="Helical" evidence="1">
    <location>
        <begin position="146"/>
        <end position="169"/>
    </location>
</feature>
<keyword evidence="2" id="KW-0732">Signal</keyword>
<evidence type="ECO:0000313" key="4">
    <source>
        <dbReference type="Proteomes" id="UP000197019"/>
    </source>
</evidence>
<evidence type="ECO:0000256" key="2">
    <source>
        <dbReference type="SAM" id="SignalP"/>
    </source>
</evidence>
<feature type="signal peptide" evidence="2">
    <location>
        <begin position="1"/>
        <end position="17"/>
    </location>
</feature>
<accession>A0A1Z4BVH2</accession>
<dbReference type="Proteomes" id="UP000197019">
    <property type="component" value="Chromosome"/>
</dbReference>
<keyword evidence="1" id="KW-0812">Transmembrane</keyword>
<keyword evidence="4" id="KW-1185">Reference proteome</keyword>
<evidence type="ECO:0008006" key="5">
    <source>
        <dbReference type="Google" id="ProtNLM"/>
    </source>
</evidence>
<keyword evidence="1" id="KW-1133">Transmembrane helix</keyword>
<feature type="chain" id="PRO_5012893460" description="DUF4129 domain-containing protein" evidence="2">
    <location>
        <begin position="18"/>
        <end position="289"/>
    </location>
</feature>
<organism evidence="3 4">
    <name type="scientific">Methylovulum psychrotolerans</name>
    <dbReference type="NCBI Taxonomy" id="1704499"/>
    <lineage>
        <taxon>Bacteria</taxon>
        <taxon>Pseudomonadati</taxon>
        <taxon>Pseudomonadota</taxon>
        <taxon>Gammaproteobacteria</taxon>
        <taxon>Methylococcales</taxon>
        <taxon>Methylococcaceae</taxon>
        <taxon>Methylovulum</taxon>
    </lineage>
</organism>
<evidence type="ECO:0000313" key="3">
    <source>
        <dbReference type="EMBL" id="ASF45295.1"/>
    </source>
</evidence>
<evidence type="ECO:0000256" key="1">
    <source>
        <dbReference type="SAM" id="Phobius"/>
    </source>
</evidence>